<accession>A0A6A6MQE5</accession>
<name>A0A6A6MQE5_HEVBR</name>
<dbReference type="Proteomes" id="UP000467840">
    <property type="component" value="Chromosome 15"/>
</dbReference>
<dbReference type="EMBL" id="JAAGAX010000005">
    <property type="protein sequence ID" value="KAF2314129.1"/>
    <property type="molecule type" value="Genomic_DNA"/>
</dbReference>
<reference evidence="1 2" key="1">
    <citation type="journal article" date="2020" name="Mol. Plant">
        <title>The Chromosome-Based Rubber Tree Genome Provides New Insights into Spurge Genome Evolution and Rubber Biosynthesis.</title>
        <authorList>
            <person name="Liu J."/>
            <person name="Shi C."/>
            <person name="Shi C.C."/>
            <person name="Li W."/>
            <person name="Zhang Q.J."/>
            <person name="Zhang Y."/>
            <person name="Li K."/>
            <person name="Lu H.F."/>
            <person name="Shi C."/>
            <person name="Zhu S.T."/>
            <person name="Xiao Z.Y."/>
            <person name="Nan H."/>
            <person name="Yue Y."/>
            <person name="Zhu X.G."/>
            <person name="Wu Y."/>
            <person name="Hong X.N."/>
            <person name="Fan G.Y."/>
            <person name="Tong Y."/>
            <person name="Zhang D."/>
            <person name="Mao C.L."/>
            <person name="Liu Y.L."/>
            <person name="Hao S.J."/>
            <person name="Liu W.Q."/>
            <person name="Lv M.Q."/>
            <person name="Zhang H.B."/>
            <person name="Liu Y."/>
            <person name="Hu-Tang G.R."/>
            <person name="Wang J.P."/>
            <person name="Wang J.H."/>
            <person name="Sun Y.H."/>
            <person name="Ni S.B."/>
            <person name="Chen W.B."/>
            <person name="Zhang X.C."/>
            <person name="Jiao Y.N."/>
            <person name="Eichler E.E."/>
            <person name="Li G.H."/>
            <person name="Liu X."/>
            <person name="Gao L.Z."/>
        </authorList>
    </citation>
    <scope>NUCLEOTIDE SEQUENCE [LARGE SCALE GENOMIC DNA]</scope>
    <source>
        <strain evidence="2">cv. GT1</strain>
        <tissue evidence="1">Leaf</tissue>
    </source>
</reference>
<proteinExistence type="predicted"/>
<protein>
    <submittedName>
        <fullName evidence="1">Uncharacterized protein</fullName>
    </submittedName>
</protein>
<dbReference type="AlphaFoldDB" id="A0A6A6MQE5"/>
<sequence length="173" mass="15632">MGKEVNLQVEQTLISRVFRSGARVSSVDRGRGYAAPASGWWRCVGTHGGGGVSGGGSVSGGGGVSGAGCVSGRGGGGLGGVAIMAKKWKSVIMEVEDLEVVGGISGGGIGKGGGGGVGGGAGGENIGIGAGDGGGGGGGGVGGGAGGENIGIGAGVGGGGGAGGALGMYWERS</sequence>
<gene>
    <name evidence="1" type="ORF">GH714_023016</name>
</gene>
<evidence type="ECO:0000313" key="1">
    <source>
        <dbReference type="EMBL" id="KAF2314129.1"/>
    </source>
</evidence>
<organism evidence="1 2">
    <name type="scientific">Hevea brasiliensis</name>
    <name type="common">Para rubber tree</name>
    <name type="synonym">Siphonia brasiliensis</name>
    <dbReference type="NCBI Taxonomy" id="3981"/>
    <lineage>
        <taxon>Eukaryota</taxon>
        <taxon>Viridiplantae</taxon>
        <taxon>Streptophyta</taxon>
        <taxon>Embryophyta</taxon>
        <taxon>Tracheophyta</taxon>
        <taxon>Spermatophyta</taxon>
        <taxon>Magnoliopsida</taxon>
        <taxon>eudicotyledons</taxon>
        <taxon>Gunneridae</taxon>
        <taxon>Pentapetalae</taxon>
        <taxon>rosids</taxon>
        <taxon>fabids</taxon>
        <taxon>Malpighiales</taxon>
        <taxon>Euphorbiaceae</taxon>
        <taxon>Crotonoideae</taxon>
        <taxon>Micrandreae</taxon>
        <taxon>Hevea</taxon>
    </lineage>
</organism>
<evidence type="ECO:0000313" key="2">
    <source>
        <dbReference type="Proteomes" id="UP000467840"/>
    </source>
</evidence>
<keyword evidence="2" id="KW-1185">Reference proteome</keyword>
<comment type="caution">
    <text evidence="1">The sequence shown here is derived from an EMBL/GenBank/DDBJ whole genome shotgun (WGS) entry which is preliminary data.</text>
</comment>